<dbReference type="InterPro" id="IPR036457">
    <property type="entry name" value="PPM-type-like_dom_sf"/>
</dbReference>
<dbReference type="PROSITE" id="PS51746">
    <property type="entry name" value="PPM_2"/>
    <property type="match status" value="1"/>
</dbReference>
<reference evidence="2" key="2">
    <citation type="submission" date="2021-10" db="EMBL/GenBank/DDBJ databases">
        <title>Phylogenomics reveals ancestral predisposition of the termite-cultivated fungus Termitomyces towards a domesticated lifestyle.</title>
        <authorList>
            <person name="Auxier B."/>
            <person name="Grum-Grzhimaylo A."/>
            <person name="Cardenas M.E."/>
            <person name="Lodge J.D."/>
            <person name="Laessoe T."/>
            <person name="Pedersen O."/>
            <person name="Smith M.E."/>
            <person name="Kuyper T.W."/>
            <person name="Franco-Molano E.A."/>
            <person name="Baroni T.J."/>
            <person name="Aanen D.K."/>
        </authorList>
    </citation>
    <scope>NUCLEOTIDE SEQUENCE</scope>
    <source>
        <strain evidence="2">AP01</strain>
        <tissue evidence="2">Mycelium</tissue>
    </source>
</reference>
<proteinExistence type="predicted"/>
<dbReference type="InterPro" id="IPR015655">
    <property type="entry name" value="PP2C"/>
</dbReference>
<dbReference type="PANTHER" id="PTHR13832">
    <property type="entry name" value="PROTEIN PHOSPHATASE 2C"/>
    <property type="match status" value="1"/>
</dbReference>
<comment type="caution">
    <text evidence="2">The sequence shown here is derived from an EMBL/GenBank/DDBJ whole genome shotgun (WGS) entry which is preliminary data.</text>
</comment>
<accession>A0A9P7KC07</accession>
<feature type="domain" description="PPM-type phosphatase" evidence="1">
    <location>
        <begin position="52"/>
        <end position="405"/>
    </location>
</feature>
<dbReference type="SUPFAM" id="SSF81606">
    <property type="entry name" value="PP2C-like"/>
    <property type="match status" value="1"/>
</dbReference>
<evidence type="ECO:0000259" key="1">
    <source>
        <dbReference type="PROSITE" id="PS51746"/>
    </source>
</evidence>
<keyword evidence="3" id="KW-1185">Reference proteome</keyword>
<reference evidence="2" key="1">
    <citation type="submission" date="2020-07" db="EMBL/GenBank/DDBJ databases">
        <authorList>
            <person name="Nieuwenhuis M."/>
            <person name="Van De Peppel L.J.J."/>
        </authorList>
    </citation>
    <scope>NUCLEOTIDE SEQUENCE</scope>
    <source>
        <strain evidence="2">AP01</strain>
        <tissue evidence="2">Mycelium</tissue>
    </source>
</reference>
<protein>
    <recommendedName>
        <fullName evidence="1">PPM-type phosphatase domain-containing protein</fullName>
    </recommendedName>
</protein>
<dbReference type="OrthoDB" id="19329at2759"/>
<dbReference type="AlphaFoldDB" id="A0A9P7KC07"/>
<sequence length="405" mass="45045">MSSTVKYTDMGWPEENALWKYYLLSEPLLSAELARLAFTKSHGNTDCVTFQPSPNPDDRSQDRYAVQDWALSDGTWQFRAVFDGHAGHDTVEHTVKTLPGMIQSSLSTLLLSTNDTPDEEAVGNLLQDAIIALDDGLTKDLLALFPSVDSLSKLSDDKIRAIINDHDSGGKNSGIITRCMRGTTVLISLVNPKRSRLWVASLGDCQAALGVREADGDWRSTLLSSYHNGSNVVEQERVKSEHPGEPEAILEDRVLGAIAVTRAVGDHLFKLPVEYTGRVFMNASPGFNISRKIEEFLGRNLTPPYVSNLAEVQVIRLEKKQYHLVMCSDGLLDLYQDKGMELLGLGDYWVQLLGKREKPWDDSNLALYLLRDALGGDDAVLVSRSMTVELTFRWMDDTTILVQKI</sequence>
<dbReference type="GO" id="GO:0004722">
    <property type="term" value="F:protein serine/threonine phosphatase activity"/>
    <property type="evidence" value="ECO:0007669"/>
    <property type="project" value="InterPro"/>
</dbReference>
<dbReference type="PANTHER" id="PTHR13832:SF792">
    <property type="entry name" value="GM14286P"/>
    <property type="match status" value="1"/>
</dbReference>
<dbReference type="EMBL" id="JABCKV010000023">
    <property type="protein sequence ID" value="KAG5646316.1"/>
    <property type="molecule type" value="Genomic_DNA"/>
</dbReference>
<dbReference type="SMART" id="SM00332">
    <property type="entry name" value="PP2Cc"/>
    <property type="match status" value="1"/>
</dbReference>
<gene>
    <name evidence="2" type="ORF">DXG03_003913</name>
</gene>
<evidence type="ECO:0000313" key="3">
    <source>
        <dbReference type="Proteomes" id="UP000775547"/>
    </source>
</evidence>
<dbReference type="Pfam" id="PF00481">
    <property type="entry name" value="PP2C"/>
    <property type="match status" value="1"/>
</dbReference>
<name>A0A9P7KC07_9AGAR</name>
<dbReference type="InterPro" id="IPR001932">
    <property type="entry name" value="PPM-type_phosphatase-like_dom"/>
</dbReference>
<dbReference type="Gene3D" id="3.60.40.10">
    <property type="entry name" value="PPM-type phosphatase domain"/>
    <property type="match status" value="1"/>
</dbReference>
<dbReference type="Proteomes" id="UP000775547">
    <property type="component" value="Unassembled WGS sequence"/>
</dbReference>
<evidence type="ECO:0000313" key="2">
    <source>
        <dbReference type="EMBL" id="KAG5646316.1"/>
    </source>
</evidence>
<dbReference type="CDD" id="cd00143">
    <property type="entry name" value="PP2Cc"/>
    <property type="match status" value="1"/>
</dbReference>
<organism evidence="2 3">
    <name type="scientific">Asterophora parasitica</name>
    <dbReference type="NCBI Taxonomy" id="117018"/>
    <lineage>
        <taxon>Eukaryota</taxon>
        <taxon>Fungi</taxon>
        <taxon>Dikarya</taxon>
        <taxon>Basidiomycota</taxon>
        <taxon>Agaricomycotina</taxon>
        <taxon>Agaricomycetes</taxon>
        <taxon>Agaricomycetidae</taxon>
        <taxon>Agaricales</taxon>
        <taxon>Tricholomatineae</taxon>
        <taxon>Lyophyllaceae</taxon>
        <taxon>Asterophora</taxon>
    </lineage>
</organism>